<dbReference type="Proteomes" id="UP000198287">
    <property type="component" value="Unassembled WGS sequence"/>
</dbReference>
<feature type="compositionally biased region" description="Polar residues" evidence="2">
    <location>
        <begin position="262"/>
        <end position="277"/>
    </location>
</feature>
<dbReference type="PANTHER" id="PTHR12433:SF11">
    <property type="entry name" value="MEDIATOR OF RNA POLYMERASE II TRANSCRIPTION SUBUNIT 25"/>
    <property type="match status" value="1"/>
</dbReference>
<gene>
    <name evidence="4" type="ORF">Fcan01_03332</name>
</gene>
<organism evidence="4 5">
    <name type="scientific">Folsomia candida</name>
    <name type="common">Springtail</name>
    <dbReference type="NCBI Taxonomy" id="158441"/>
    <lineage>
        <taxon>Eukaryota</taxon>
        <taxon>Metazoa</taxon>
        <taxon>Ecdysozoa</taxon>
        <taxon>Arthropoda</taxon>
        <taxon>Hexapoda</taxon>
        <taxon>Collembola</taxon>
        <taxon>Entomobryomorpha</taxon>
        <taxon>Isotomoidea</taxon>
        <taxon>Isotomidae</taxon>
        <taxon>Proisotominae</taxon>
        <taxon>Folsomia</taxon>
    </lineage>
</organism>
<dbReference type="GO" id="GO:0005667">
    <property type="term" value="C:transcription regulator complex"/>
    <property type="evidence" value="ECO:0007669"/>
    <property type="project" value="TreeGrafter"/>
</dbReference>
<comment type="caution">
    <text evidence="4">The sequence shown here is derived from an EMBL/GenBank/DDBJ whole genome shotgun (WGS) entry which is preliminary data.</text>
</comment>
<dbReference type="Pfam" id="PF11232">
    <property type="entry name" value="Med25"/>
    <property type="match status" value="1"/>
</dbReference>
<evidence type="ECO:0000259" key="3">
    <source>
        <dbReference type="SMART" id="SM00868"/>
    </source>
</evidence>
<keyword evidence="1" id="KW-0175">Coiled coil</keyword>
<reference evidence="4 5" key="1">
    <citation type="submission" date="2015-12" db="EMBL/GenBank/DDBJ databases">
        <title>The genome of Folsomia candida.</title>
        <authorList>
            <person name="Faddeeva A."/>
            <person name="Derks M.F."/>
            <person name="Anvar Y."/>
            <person name="Smit S."/>
            <person name="Van Straalen N."/>
            <person name="Roelofs D."/>
        </authorList>
    </citation>
    <scope>NUCLEOTIDE SEQUENCE [LARGE SCALE GENOMIC DNA]</scope>
    <source>
        <strain evidence="4 5">VU population</strain>
        <tissue evidence="4">Whole body</tissue>
    </source>
</reference>
<dbReference type="OrthoDB" id="6159439at2759"/>
<protein>
    <submittedName>
        <fullName evidence="4">Protein PTOV1</fullName>
    </submittedName>
</protein>
<dbReference type="GO" id="GO:0016592">
    <property type="term" value="C:mediator complex"/>
    <property type="evidence" value="ECO:0007669"/>
    <property type="project" value="TreeGrafter"/>
</dbReference>
<dbReference type="InterPro" id="IPR021394">
    <property type="entry name" value="Med25_PTOV"/>
</dbReference>
<feature type="coiled-coil region" evidence="1">
    <location>
        <begin position="94"/>
        <end position="121"/>
    </location>
</feature>
<dbReference type="SMART" id="SM00868">
    <property type="entry name" value="zf-AD"/>
    <property type="match status" value="1"/>
</dbReference>
<evidence type="ECO:0000256" key="2">
    <source>
        <dbReference type="SAM" id="MobiDB-lite"/>
    </source>
</evidence>
<dbReference type="GO" id="GO:0045944">
    <property type="term" value="P:positive regulation of transcription by RNA polymerase II"/>
    <property type="evidence" value="ECO:0007669"/>
    <property type="project" value="TreeGrafter"/>
</dbReference>
<feature type="domain" description="ZAD" evidence="3">
    <location>
        <begin position="17"/>
        <end position="111"/>
    </location>
</feature>
<dbReference type="STRING" id="158441.A0A226EXV7"/>
<sequence length="610" mass="67271">MSNNNGTSSSSRCDQFRCLFCSTSSSGGGIGSSPLEGRGTGNENDKNLYKMVFILHKLLQIPLWECTKYLISSEDGSINSIKLCNICTKMVDEGQSLVEKVERLQLKLQTLQATLQNQLLSGQTAQLINQSPTVLDQSKLRSSIRDEIRNNVCRSSLQSCSFSAFGTGEGQLDEIVQPAEASTPAELGVNAQGQEERVQMTIEVGEVKVETEESFNYEVIDLVDDNDNNEYGNSQLGQDWDDMVSEVTSGGCGTIDRRLSQRQEGPSCSATLSSSIRGTDMSPLSGPPRRKRACSVIEDGSSDASIPTPSPPVPISQQFMLKQQSSQPGTSPQQYHSQTQQSTSVTLLQTLLSTPQNLTLQSPFTSPSSTRGKQVVWSGVLEWNERRIIDGLQYRHPNQVSCRIYAAVVNHIPMVNTAGWPAKLLMQYIPKAFVAAVRPATDLLAKTVLVEFDQPLSPQVQQMTRVLDGGYAGCIRFTGAHPNCVIKLMALIHVRSKGAYVAIIPDQQDEFIRKLQNVIKVYNERQALKQNVQYLQNSVSASNIVNVTQVISNNPQSSVVQQQQPTGATIHHMPSTLSVQTETQQRQENLLRIQQLQQTLERCRELGYQA</sequence>
<dbReference type="GO" id="GO:0008270">
    <property type="term" value="F:zinc ion binding"/>
    <property type="evidence" value="ECO:0007669"/>
    <property type="project" value="InterPro"/>
</dbReference>
<keyword evidence="5" id="KW-1185">Reference proteome</keyword>
<evidence type="ECO:0000313" key="5">
    <source>
        <dbReference type="Proteomes" id="UP000198287"/>
    </source>
</evidence>
<feature type="region of interest" description="Disordered" evidence="2">
    <location>
        <begin position="257"/>
        <end position="292"/>
    </location>
</feature>
<dbReference type="PANTHER" id="PTHR12433">
    <property type="entry name" value="MEDIATOR OF RNA POLYMERASE II TRANSCRIPTION SUBUNIT 25"/>
    <property type="match status" value="1"/>
</dbReference>
<evidence type="ECO:0000313" key="4">
    <source>
        <dbReference type="EMBL" id="OXA62422.1"/>
    </source>
</evidence>
<proteinExistence type="predicted"/>
<feature type="compositionally biased region" description="Low complexity" evidence="2">
    <location>
        <begin position="323"/>
        <end position="340"/>
    </location>
</feature>
<name>A0A226EXV7_FOLCA</name>
<dbReference type="InterPro" id="IPR012934">
    <property type="entry name" value="Znf_AD"/>
</dbReference>
<evidence type="ECO:0000256" key="1">
    <source>
        <dbReference type="SAM" id="Coils"/>
    </source>
</evidence>
<accession>A0A226EXV7</accession>
<dbReference type="EMBL" id="LNIX01000001">
    <property type="protein sequence ID" value="OXA62422.1"/>
    <property type="molecule type" value="Genomic_DNA"/>
</dbReference>
<feature type="region of interest" description="Disordered" evidence="2">
    <location>
        <begin position="320"/>
        <end position="340"/>
    </location>
</feature>
<dbReference type="InterPro" id="IPR038196">
    <property type="entry name" value="Med25_PTOV_sf"/>
</dbReference>
<dbReference type="AlphaFoldDB" id="A0A226EXV7"/>
<dbReference type="Gene3D" id="2.40.290.30">
    <property type="entry name" value="Mediator complex subunit 25, ACID domain"/>
    <property type="match status" value="1"/>
</dbReference>